<dbReference type="VEuPathDB" id="TriTrypDB:LPMP_270780"/>
<dbReference type="Proteomes" id="UP000063063">
    <property type="component" value="Chromosome 27"/>
</dbReference>
<feature type="domain" description="Calcium uniporter protein C-terminal" evidence="11">
    <location>
        <begin position="118"/>
        <end position="297"/>
    </location>
</feature>
<keyword evidence="8" id="KW-0406">Ion transport</keyword>
<keyword evidence="13" id="KW-1185">Reference proteome</keyword>
<comment type="subcellular location">
    <subcellularLocation>
        <location evidence="1">Membrane</location>
        <topology evidence="1">Multi-pass membrane protein</topology>
    </subcellularLocation>
</comment>
<dbReference type="PANTHER" id="PTHR13462">
    <property type="entry name" value="CALCIUM UNIPORTER PROTEIN, MITOCHONDRIAL"/>
    <property type="match status" value="1"/>
</dbReference>
<feature type="transmembrane region" description="Helical" evidence="10">
    <location>
        <begin position="214"/>
        <end position="233"/>
    </location>
</feature>
<evidence type="ECO:0000256" key="8">
    <source>
        <dbReference type="ARBA" id="ARBA00023065"/>
    </source>
</evidence>
<dbReference type="OrthoDB" id="278338at2759"/>
<dbReference type="GeneID" id="22576254"/>
<dbReference type="RefSeq" id="XP_010700167.1">
    <property type="nucleotide sequence ID" value="XM_010701865.1"/>
</dbReference>
<dbReference type="InterPro" id="IPR006769">
    <property type="entry name" value="MCU_C"/>
</dbReference>
<keyword evidence="6" id="KW-0106">Calcium</keyword>
<evidence type="ECO:0000256" key="7">
    <source>
        <dbReference type="ARBA" id="ARBA00022989"/>
    </source>
</evidence>
<evidence type="ECO:0000256" key="6">
    <source>
        <dbReference type="ARBA" id="ARBA00022837"/>
    </source>
</evidence>
<keyword evidence="5 10" id="KW-0812">Transmembrane</keyword>
<evidence type="ECO:0000256" key="10">
    <source>
        <dbReference type="SAM" id="Phobius"/>
    </source>
</evidence>
<evidence type="ECO:0000256" key="1">
    <source>
        <dbReference type="ARBA" id="ARBA00004141"/>
    </source>
</evidence>
<dbReference type="GO" id="GO:0005262">
    <property type="term" value="F:calcium channel activity"/>
    <property type="evidence" value="ECO:0007669"/>
    <property type="project" value="TreeGrafter"/>
</dbReference>
<dbReference type="GO" id="GO:1990246">
    <property type="term" value="C:uniplex complex"/>
    <property type="evidence" value="ECO:0007669"/>
    <property type="project" value="TreeGrafter"/>
</dbReference>
<dbReference type="AlphaFoldDB" id="A0A088RU63"/>
<feature type="transmembrane region" description="Helical" evidence="10">
    <location>
        <begin position="245"/>
        <end position="262"/>
    </location>
</feature>
<evidence type="ECO:0000256" key="2">
    <source>
        <dbReference type="ARBA" id="ARBA00005653"/>
    </source>
</evidence>
<dbReference type="InterPro" id="IPR039055">
    <property type="entry name" value="MCU_fam"/>
</dbReference>
<keyword evidence="4" id="KW-0109">Calcium transport</keyword>
<protein>
    <submittedName>
        <fullName evidence="12">Calcium uniporter protein, mitochondrial, putative</fullName>
    </submittedName>
</protein>
<dbReference type="Pfam" id="PF04678">
    <property type="entry name" value="MCU"/>
    <property type="match status" value="1"/>
</dbReference>
<keyword evidence="7 10" id="KW-1133">Transmembrane helix</keyword>
<organism evidence="12 13">
    <name type="scientific">Leishmania panamensis</name>
    <dbReference type="NCBI Taxonomy" id="5679"/>
    <lineage>
        <taxon>Eukaryota</taxon>
        <taxon>Discoba</taxon>
        <taxon>Euglenozoa</taxon>
        <taxon>Kinetoplastea</taxon>
        <taxon>Metakinetoplastina</taxon>
        <taxon>Trypanosomatida</taxon>
        <taxon>Trypanosomatidae</taxon>
        <taxon>Leishmaniinae</taxon>
        <taxon>Leishmania</taxon>
        <taxon>Leishmania guyanensis species complex</taxon>
    </lineage>
</organism>
<dbReference type="GO" id="GO:0036444">
    <property type="term" value="P:calcium import into the mitochondrion"/>
    <property type="evidence" value="ECO:0007669"/>
    <property type="project" value="TreeGrafter"/>
</dbReference>
<dbReference type="VEuPathDB" id="TriTrypDB:LPAL13_270014700"/>
<evidence type="ECO:0000313" key="13">
    <source>
        <dbReference type="Proteomes" id="UP000063063"/>
    </source>
</evidence>
<keyword evidence="9 10" id="KW-0472">Membrane</keyword>
<evidence type="ECO:0000259" key="11">
    <source>
        <dbReference type="Pfam" id="PF04678"/>
    </source>
</evidence>
<name>A0A088RU63_LEIPA</name>
<dbReference type="eggNOG" id="KOG2966">
    <property type="taxonomic scope" value="Eukaryota"/>
</dbReference>
<proteinExistence type="inferred from homology"/>
<evidence type="ECO:0000256" key="4">
    <source>
        <dbReference type="ARBA" id="ARBA00022568"/>
    </source>
</evidence>
<dbReference type="PANTHER" id="PTHR13462:SF54">
    <property type="entry name" value="CALCIUM UNIPORTER PROTEIN"/>
    <property type="match status" value="1"/>
</dbReference>
<reference evidence="12 13" key="1">
    <citation type="journal article" date="2015" name="Sci. Rep.">
        <title>The genome of Leishmania panamensis: insights into genomics of the L. (Viannia) subgenus.</title>
        <authorList>
            <person name="Llanes A."/>
            <person name="Restrepo C.M."/>
            <person name="Vecchio G.D."/>
            <person name="Anguizola F.J."/>
            <person name="Lleonart R."/>
        </authorList>
    </citation>
    <scope>NUCLEOTIDE SEQUENCE [LARGE SCALE GENOMIC DNA]</scope>
    <source>
        <strain evidence="12 13">MHOM/PA/94/PSC-1</strain>
    </source>
</reference>
<keyword evidence="3" id="KW-0813">Transport</keyword>
<dbReference type="GO" id="GO:0015292">
    <property type="term" value="F:uniporter activity"/>
    <property type="evidence" value="ECO:0007669"/>
    <property type="project" value="TreeGrafter"/>
</dbReference>
<comment type="similarity">
    <text evidence="2">Belongs to the MCU (TC 1.A.77) family.</text>
</comment>
<evidence type="ECO:0000256" key="3">
    <source>
        <dbReference type="ARBA" id="ARBA00022448"/>
    </source>
</evidence>
<dbReference type="EMBL" id="CP009396">
    <property type="protein sequence ID" value="AIN99460.1"/>
    <property type="molecule type" value="Genomic_DNA"/>
</dbReference>
<gene>
    <name evidence="12" type="ORF">LPMP_270780</name>
</gene>
<evidence type="ECO:0000256" key="5">
    <source>
        <dbReference type="ARBA" id="ARBA00022692"/>
    </source>
</evidence>
<dbReference type="KEGG" id="lpan:LPMP_270780"/>
<sequence length="319" mass="35484">MRSLSGTVLWRHCGLLPSVQSAPTLSHVCRRLSTLGCTVVTSRAYHTRPSKSAALSANDFASLTPLLLLRQALQQHTELDGTDVGAQLTPGEQHIIISRTKFCHFCATAHVEDPEAALADLEAAGVVVVLDGGSLIHLRPALYLETLEIIRNAATASNAGNRTPATNLVPSVNGSSFLLEEAERRVAELTKREKAMRYQLEPAIARAARWRRSVWGGALLYAGAQLAVISRLTYFDLDWDIMEPVSYIITITNSLVFFLYYLRFHSDHSYGAFDQRFLPRKVRQYAPKDFDWAAYADVCQQVVEARAILDCLSKWAEKH</sequence>
<evidence type="ECO:0000256" key="9">
    <source>
        <dbReference type="ARBA" id="ARBA00023136"/>
    </source>
</evidence>
<accession>A0A088RU63</accession>
<evidence type="ECO:0000313" key="12">
    <source>
        <dbReference type="EMBL" id="AIN99460.1"/>
    </source>
</evidence>
<dbReference type="GO" id="GO:0051560">
    <property type="term" value="P:mitochondrial calcium ion homeostasis"/>
    <property type="evidence" value="ECO:0007669"/>
    <property type="project" value="InterPro"/>
</dbReference>